<sequence length="78" mass="7665">MTKAPFAPGPGGGPTPSVAAVVSGPPGKGETTLALHAAREPTDRFPGGQLVLGLRGTEDDLARGRAATAPRHAGGKAL</sequence>
<feature type="region of interest" description="Disordered" evidence="1">
    <location>
        <begin position="59"/>
        <end position="78"/>
    </location>
</feature>
<dbReference type="EMBL" id="CP045702">
    <property type="protein sequence ID" value="QNE73889.1"/>
    <property type="molecule type" value="Genomic_DNA"/>
</dbReference>
<feature type="region of interest" description="Disordered" evidence="1">
    <location>
        <begin position="1"/>
        <end position="31"/>
    </location>
</feature>
<dbReference type="KEGG" id="sfiy:F0344_04090"/>
<dbReference type="RefSeq" id="WP_185297457.1">
    <property type="nucleotide sequence ID" value="NZ_CP045702.1"/>
</dbReference>
<name>A0A7G7BEX4_9ACTN</name>
<evidence type="ECO:0000313" key="3">
    <source>
        <dbReference type="Proteomes" id="UP000515307"/>
    </source>
</evidence>
<accession>A0A7G7BEX4</accession>
<organism evidence="2 3">
    <name type="scientific">Streptomyces finlayi</name>
    <dbReference type="NCBI Taxonomy" id="67296"/>
    <lineage>
        <taxon>Bacteria</taxon>
        <taxon>Bacillati</taxon>
        <taxon>Actinomycetota</taxon>
        <taxon>Actinomycetes</taxon>
        <taxon>Kitasatosporales</taxon>
        <taxon>Streptomycetaceae</taxon>
        <taxon>Streptomyces</taxon>
    </lineage>
</organism>
<proteinExistence type="predicted"/>
<dbReference type="Proteomes" id="UP000515307">
    <property type="component" value="Chromosome"/>
</dbReference>
<reference evidence="3" key="1">
    <citation type="submission" date="2019-10" db="EMBL/GenBank/DDBJ databases">
        <title>Antimicrobial potential of Antarctic Bacteria.</title>
        <authorList>
            <person name="Benaud N."/>
            <person name="Edwards R.J."/>
            <person name="Ferrari B.C."/>
        </authorList>
    </citation>
    <scope>NUCLEOTIDE SEQUENCE [LARGE SCALE GENOMIC DNA]</scope>
    <source>
        <strain evidence="3">NBSH44</strain>
    </source>
</reference>
<evidence type="ECO:0000313" key="2">
    <source>
        <dbReference type="EMBL" id="QNE73889.1"/>
    </source>
</evidence>
<dbReference type="AlphaFoldDB" id="A0A7G7BEX4"/>
<evidence type="ECO:0000256" key="1">
    <source>
        <dbReference type="SAM" id="MobiDB-lite"/>
    </source>
</evidence>
<keyword evidence="3" id="KW-1185">Reference proteome</keyword>
<gene>
    <name evidence="2" type="ORF">F0344_04090</name>
</gene>
<protein>
    <submittedName>
        <fullName evidence="2">Uncharacterized protein</fullName>
    </submittedName>
</protein>